<feature type="transmembrane region" description="Helical" evidence="1">
    <location>
        <begin position="28"/>
        <end position="48"/>
    </location>
</feature>
<evidence type="ECO:0000313" key="2">
    <source>
        <dbReference type="EMBL" id="KJH50792.1"/>
    </source>
</evidence>
<gene>
    <name evidence="2" type="ORF">DICVIV_03041</name>
</gene>
<dbReference type="AlphaFoldDB" id="A0A0D8Y3P5"/>
<organism evidence="2 3">
    <name type="scientific">Dictyocaulus viviparus</name>
    <name type="common">Bovine lungworm</name>
    <dbReference type="NCBI Taxonomy" id="29172"/>
    <lineage>
        <taxon>Eukaryota</taxon>
        <taxon>Metazoa</taxon>
        <taxon>Ecdysozoa</taxon>
        <taxon>Nematoda</taxon>
        <taxon>Chromadorea</taxon>
        <taxon>Rhabditida</taxon>
        <taxon>Rhabditina</taxon>
        <taxon>Rhabditomorpha</taxon>
        <taxon>Strongyloidea</taxon>
        <taxon>Metastrongylidae</taxon>
        <taxon>Dictyocaulus</taxon>
    </lineage>
</organism>
<dbReference type="Proteomes" id="UP000053766">
    <property type="component" value="Unassembled WGS sequence"/>
</dbReference>
<protein>
    <submittedName>
        <fullName evidence="2">Uncharacterized protein</fullName>
    </submittedName>
</protein>
<reference evidence="2 3" key="1">
    <citation type="submission" date="2013-11" db="EMBL/GenBank/DDBJ databases">
        <title>Draft genome of the bovine lungworm Dictyocaulus viviparus.</title>
        <authorList>
            <person name="Mitreva M."/>
        </authorList>
    </citation>
    <scope>NUCLEOTIDE SEQUENCE [LARGE SCALE GENOMIC DNA]</scope>
    <source>
        <strain evidence="2 3">HannoverDv2000</strain>
    </source>
</reference>
<dbReference type="OrthoDB" id="5817652at2759"/>
<dbReference type="EMBL" id="KN716197">
    <property type="protein sequence ID" value="KJH50792.1"/>
    <property type="molecule type" value="Genomic_DNA"/>
</dbReference>
<keyword evidence="1" id="KW-1133">Transmembrane helix</keyword>
<keyword evidence="1" id="KW-0812">Transmembrane</keyword>
<sequence length="150" mass="17923">MLFDRLRNGIENLTTCVQKINPRHCIPLLVLFILVVYLFMGSACFWIFEHDHHEQSVRKWYMNLAVNSLCRFTTMCFIELIRCSEEKSSVDFEIKALCQINRLENFQRYQKSTNHHRSRTNRKSSARNTYISYDCSFLLILIPYRTPMTV</sequence>
<accession>A0A0D8Y3P5</accession>
<name>A0A0D8Y3P5_DICVI</name>
<proteinExistence type="predicted"/>
<keyword evidence="3" id="KW-1185">Reference proteome</keyword>
<evidence type="ECO:0000313" key="3">
    <source>
        <dbReference type="Proteomes" id="UP000053766"/>
    </source>
</evidence>
<evidence type="ECO:0000256" key="1">
    <source>
        <dbReference type="SAM" id="Phobius"/>
    </source>
</evidence>
<keyword evidence="1" id="KW-0472">Membrane</keyword>
<reference evidence="3" key="2">
    <citation type="journal article" date="2016" name="Sci. Rep.">
        <title>Dictyocaulus viviparus genome, variome and transcriptome elucidate lungworm biology and support future intervention.</title>
        <authorList>
            <person name="McNulty S.N."/>
            <person name="Strube C."/>
            <person name="Rosa B.A."/>
            <person name="Martin J.C."/>
            <person name="Tyagi R."/>
            <person name="Choi Y.J."/>
            <person name="Wang Q."/>
            <person name="Hallsworth Pepin K."/>
            <person name="Zhang X."/>
            <person name="Ozersky P."/>
            <person name="Wilson R.K."/>
            <person name="Sternberg P.W."/>
            <person name="Gasser R.B."/>
            <person name="Mitreva M."/>
        </authorList>
    </citation>
    <scope>NUCLEOTIDE SEQUENCE [LARGE SCALE GENOMIC DNA]</scope>
    <source>
        <strain evidence="3">HannoverDv2000</strain>
    </source>
</reference>